<keyword evidence="1" id="KW-0433">Leucine-rich repeat</keyword>
<dbReference type="SUPFAM" id="SSF52047">
    <property type="entry name" value="RNI-like"/>
    <property type="match status" value="1"/>
</dbReference>
<feature type="domain" description="Disease resistance R13L4/SHOC-2-like LRR" evidence="4">
    <location>
        <begin position="115"/>
        <end position="219"/>
    </location>
</feature>
<feature type="signal peptide" evidence="3">
    <location>
        <begin position="1"/>
        <end position="20"/>
    </location>
</feature>
<dbReference type="EMBL" id="CAJNOR010010119">
    <property type="protein sequence ID" value="CAF1651257.1"/>
    <property type="molecule type" value="Genomic_DNA"/>
</dbReference>
<dbReference type="InterPro" id="IPR032675">
    <property type="entry name" value="LRR_dom_sf"/>
</dbReference>
<dbReference type="InterPro" id="IPR050216">
    <property type="entry name" value="LRR_domain-containing"/>
</dbReference>
<keyword evidence="2" id="KW-0677">Repeat</keyword>
<evidence type="ECO:0000259" key="4">
    <source>
        <dbReference type="Pfam" id="PF23598"/>
    </source>
</evidence>
<comment type="caution">
    <text evidence="5">The sequence shown here is derived from an EMBL/GenBank/DDBJ whole genome shotgun (WGS) entry which is preliminary data.</text>
</comment>
<keyword evidence="3" id="KW-0732">Signal</keyword>
<accession>A0A816EUU6</accession>
<dbReference type="Pfam" id="PF23598">
    <property type="entry name" value="LRR_14"/>
    <property type="match status" value="1"/>
</dbReference>
<evidence type="ECO:0000256" key="1">
    <source>
        <dbReference type="ARBA" id="ARBA00022614"/>
    </source>
</evidence>
<keyword evidence="6" id="KW-1185">Reference proteome</keyword>
<evidence type="ECO:0000256" key="3">
    <source>
        <dbReference type="SAM" id="SignalP"/>
    </source>
</evidence>
<gene>
    <name evidence="5" type="ORF">XAT740_LOCUS55019</name>
</gene>
<evidence type="ECO:0000256" key="2">
    <source>
        <dbReference type="ARBA" id="ARBA00022737"/>
    </source>
</evidence>
<dbReference type="InterPro" id="IPR001611">
    <property type="entry name" value="Leu-rich_rpt"/>
</dbReference>
<reference evidence="5" key="1">
    <citation type="submission" date="2021-02" db="EMBL/GenBank/DDBJ databases">
        <authorList>
            <person name="Nowell W R."/>
        </authorList>
    </citation>
    <scope>NUCLEOTIDE SEQUENCE</scope>
</reference>
<protein>
    <recommendedName>
        <fullName evidence="4">Disease resistance R13L4/SHOC-2-like LRR domain-containing protein</fullName>
    </recommendedName>
</protein>
<name>A0A816EUU6_ADIRI</name>
<dbReference type="Gene3D" id="3.80.10.10">
    <property type="entry name" value="Ribonuclease Inhibitor"/>
    <property type="match status" value="1"/>
</dbReference>
<dbReference type="AlphaFoldDB" id="A0A816EUU6"/>
<organism evidence="5 6">
    <name type="scientific">Adineta ricciae</name>
    <name type="common">Rotifer</name>
    <dbReference type="NCBI Taxonomy" id="249248"/>
    <lineage>
        <taxon>Eukaryota</taxon>
        <taxon>Metazoa</taxon>
        <taxon>Spiralia</taxon>
        <taxon>Gnathifera</taxon>
        <taxon>Rotifera</taxon>
        <taxon>Eurotatoria</taxon>
        <taxon>Bdelloidea</taxon>
        <taxon>Adinetida</taxon>
        <taxon>Adinetidae</taxon>
        <taxon>Adineta</taxon>
    </lineage>
</organism>
<evidence type="ECO:0000313" key="6">
    <source>
        <dbReference type="Proteomes" id="UP000663828"/>
    </source>
</evidence>
<dbReference type="GO" id="GO:0005737">
    <property type="term" value="C:cytoplasm"/>
    <property type="evidence" value="ECO:0007669"/>
    <property type="project" value="TreeGrafter"/>
</dbReference>
<dbReference type="InterPro" id="IPR055414">
    <property type="entry name" value="LRR_R13L4/SHOC2-like"/>
</dbReference>
<sequence length="344" mass="39001">MAKQVSLLLICLVQASLVLGGAIFSDLIVDDVPKLTNVIDDLASEREASTLNCSKYRRDYDIIKSFPFSVQISPQEKYVPMSVYCLKNLKSLKIVNTRFYEFPNDDLGVRTIPAEIGELKLLTQLHIYDSPVQYLPKEIANLNALTQLTVENGGLNELPSVIGQLTQLQIVRLPKNNLNSLPATISSLKVLNTLDVQSNQLTTIDELQNMYHLRILYAQNCQIKFLPTNLPHVDHLNMSYNNLEDLFGIGTLGYGTVYGSTAKFFDFSHNRIEVVPQEISKIVGRIQEFSVKNNQLTHLPNEFCNLRNAATTRIDLSLNWFSDEELELIKTTMRTRFPQVQVTY</sequence>
<dbReference type="PANTHER" id="PTHR48051">
    <property type="match status" value="1"/>
</dbReference>
<feature type="chain" id="PRO_5032419698" description="Disease resistance R13L4/SHOC-2-like LRR domain-containing protein" evidence="3">
    <location>
        <begin position="21"/>
        <end position="344"/>
    </location>
</feature>
<dbReference type="PANTHER" id="PTHR48051:SF54">
    <property type="entry name" value="LEUCINE-RICH REPEAT-CONTAINING PROTEIN"/>
    <property type="match status" value="1"/>
</dbReference>
<dbReference type="PROSITE" id="PS51450">
    <property type="entry name" value="LRR"/>
    <property type="match status" value="1"/>
</dbReference>
<proteinExistence type="predicted"/>
<dbReference type="Proteomes" id="UP000663828">
    <property type="component" value="Unassembled WGS sequence"/>
</dbReference>
<evidence type="ECO:0000313" key="5">
    <source>
        <dbReference type="EMBL" id="CAF1651257.1"/>
    </source>
</evidence>